<dbReference type="GO" id="GO:0005886">
    <property type="term" value="C:plasma membrane"/>
    <property type="evidence" value="ECO:0007669"/>
    <property type="project" value="TreeGrafter"/>
</dbReference>
<evidence type="ECO:0000313" key="5">
    <source>
        <dbReference type="Proteomes" id="UP000623129"/>
    </source>
</evidence>
<keyword evidence="5" id="KW-1185">Reference proteome</keyword>
<keyword evidence="3" id="KW-0732">Signal</keyword>
<sequence>MLGMLDSPFALFLVLCLLIISNAAPATAQATPPTEVAALNAILGRWGKKANSKWNISGEPCSGWAIDNTEIDNNPNFNPGIQCRCTYDSNKTCHIVKLRVYALNVVGTIPDELQVLTYLSNLDLGQNYLTGPIPAFVGNMTPMQYINFGSNALSGPIPKELGNLQNLKSLGMGANNFSGSVPDEFGNLTSLQQLYMASSGLSGELPETLTNLKNMKILRLVDYALEVTTSLYALSELVTKIWSFIV</sequence>
<dbReference type="Proteomes" id="UP000623129">
    <property type="component" value="Unassembled WGS sequence"/>
</dbReference>
<keyword evidence="4" id="KW-0808">Transferase</keyword>
<proteinExistence type="predicted"/>
<feature type="chain" id="PRO_5032632725" evidence="3">
    <location>
        <begin position="29"/>
        <end position="246"/>
    </location>
</feature>
<evidence type="ECO:0000256" key="2">
    <source>
        <dbReference type="ARBA" id="ARBA00022737"/>
    </source>
</evidence>
<feature type="signal peptide" evidence="3">
    <location>
        <begin position="1"/>
        <end position="28"/>
    </location>
</feature>
<reference evidence="4" key="1">
    <citation type="submission" date="2020-01" db="EMBL/GenBank/DDBJ databases">
        <title>Genome sequence of Kobresia littledalei, the first chromosome-level genome in the family Cyperaceae.</title>
        <authorList>
            <person name="Qu G."/>
        </authorList>
    </citation>
    <scope>NUCLEOTIDE SEQUENCE</scope>
    <source>
        <strain evidence="4">C.B.Clarke</strain>
        <tissue evidence="4">Leaf</tissue>
    </source>
</reference>
<evidence type="ECO:0000313" key="4">
    <source>
        <dbReference type="EMBL" id="KAF3325720.1"/>
    </source>
</evidence>
<dbReference type="PANTHER" id="PTHR48006:SF34">
    <property type="entry name" value="OS08G0203700 PROTEIN"/>
    <property type="match status" value="1"/>
</dbReference>
<keyword evidence="2" id="KW-0677">Repeat</keyword>
<comment type="caution">
    <text evidence="4">The sequence shown here is derived from an EMBL/GenBank/DDBJ whole genome shotgun (WGS) entry which is preliminary data.</text>
</comment>
<dbReference type="AlphaFoldDB" id="A0A833QFK6"/>
<dbReference type="InterPro" id="IPR032675">
    <property type="entry name" value="LRR_dom_sf"/>
</dbReference>
<dbReference type="SUPFAM" id="SSF52058">
    <property type="entry name" value="L domain-like"/>
    <property type="match status" value="1"/>
</dbReference>
<dbReference type="FunFam" id="3.80.10.10:FF:000383">
    <property type="entry name" value="Leucine-rich repeat receptor protein kinase EMS1"/>
    <property type="match status" value="1"/>
</dbReference>
<keyword evidence="1" id="KW-0433">Leucine-rich repeat</keyword>
<dbReference type="Pfam" id="PF00560">
    <property type="entry name" value="LRR_1"/>
    <property type="match status" value="3"/>
</dbReference>
<keyword evidence="4" id="KW-0418">Kinase</keyword>
<dbReference type="GO" id="GO:0016301">
    <property type="term" value="F:kinase activity"/>
    <property type="evidence" value="ECO:0007669"/>
    <property type="project" value="UniProtKB-KW"/>
</dbReference>
<dbReference type="PANTHER" id="PTHR48006">
    <property type="entry name" value="LEUCINE-RICH REPEAT-CONTAINING PROTEIN DDB_G0281931-RELATED"/>
    <property type="match status" value="1"/>
</dbReference>
<dbReference type="InterPro" id="IPR001611">
    <property type="entry name" value="Leu-rich_rpt"/>
</dbReference>
<dbReference type="EMBL" id="SWLB01000019">
    <property type="protein sequence ID" value="KAF3325720.1"/>
    <property type="molecule type" value="Genomic_DNA"/>
</dbReference>
<protein>
    <submittedName>
        <fullName evidence="4">Putative LRR receptor-like serine/threonine-protein kinase</fullName>
    </submittedName>
</protein>
<gene>
    <name evidence="4" type="ORF">FCM35_KLT08800</name>
</gene>
<keyword evidence="4" id="KW-0675">Receptor</keyword>
<evidence type="ECO:0000256" key="3">
    <source>
        <dbReference type="SAM" id="SignalP"/>
    </source>
</evidence>
<evidence type="ECO:0000256" key="1">
    <source>
        <dbReference type="ARBA" id="ARBA00022614"/>
    </source>
</evidence>
<organism evidence="4 5">
    <name type="scientific">Carex littledalei</name>
    <dbReference type="NCBI Taxonomy" id="544730"/>
    <lineage>
        <taxon>Eukaryota</taxon>
        <taxon>Viridiplantae</taxon>
        <taxon>Streptophyta</taxon>
        <taxon>Embryophyta</taxon>
        <taxon>Tracheophyta</taxon>
        <taxon>Spermatophyta</taxon>
        <taxon>Magnoliopsida</taxon>
        <taxon>Liliopsida</taxon>
        <taxon>Poales</taxon>
        <taxon>Cyperaceae</taxon>
        <taxon>Cyperoideae</taxon>
        <taxon>Cariceae</taxon>
        <taxon>Carex</taxon>
        <taxon>Carex subgen. Euthyceras</taxon>
    </lineage>
</organism>
<dbReference type="Gene3D" id="3.80.10.10">
    <property type="entry name" value="Ribonuclease Inhibitor"/>
    <property type="match status" value="2"/>
</dbReference>
<name>A0A833QFK6_9POAL</name>
<dbReference type="OrthoDB" id="671703at2759"/>
<dbReference type="InterPro" id="IPR051824">
    <property type="entry name" value="LRR_Rcpt-Like_S/T_Kinase"/>
</dbReference>
<accession>A0A833QFK6</accession>